<organism evidence="2 3">
    <name type="scientific">Lentinula guzmanii</name>
    <dbReference type="NCBI Taxonomy" id="2804957"/>
    <lineage>
        <taxon>Eukaryota</taxon>
        <taxon>Fungi</taxon>
        <taxon>Dikarya</taxon>
        <taxon>Basidiomycota</taxon>
        <taxon>Agaricomycotina</taxon>
        <taxon>Agaricomycetes</taxon>
        <taxon>Agaricomycetidae</taxon>
        <taxon>Agaricales</taxon>
        <taxon>Marasmiineae</taxon>
        <taxon>Omphalotaceae</taxon>
        <taxon>Lentinula</taxon>
    </lineage>
</organism>
<accession>A0AA38N3E6</accession>
<dbReference type="InterPro" id="IPR000073">
    <property type="entry name" value="AB_hydrolase_1"/>
</dbReference>
<gene>
    <name evidence="2" type="ORF">DFJ43DRAFT_127503</name>
</gene>
<dbReference type="Gene3D" id="3.40.50.1820">
    <property type="entry name" value="alpha/beta hydrolase"/>
    <property type="match status" value="1"/>
</dbReference>
<dbReference type="InterPro" id="IPR029058">
    <property type="entry name" value="AB_hydrolase_fold"/>
</dbReference>
<feature type="domain" description="AB hydrolase-1" evidence="1">
    <location>
        <begin position="61"/>
        <end position="361"/>
    </location>
</feature>
<dbReference type="InterPro" id="IPR050228">
    <property type="entry name" value="Carboxylesterase_BioH"/>
</dbReference>
<dbReference type="PANTHER" id="PTHR43194">
    <property type="entry name" value="HYDROLASE ALPHA/BETA FOLD FAMILY"/>
    <property type="match status" value="1"/>
</dbReference>
<dbReference type="EMBL" id="JANVFO010000013">
    <property type="protein sequence ID" value="KAJ3734463.1"/>
    <property type="molecule type" value="Genomic_DNA"/>
</dbReference>
<dbReference type="SUPFAM" id="SSF53474">
    <property type="entry name" value="alpha/beta-Hydrolases"/>
    <property type="match status" value="1"/>
</dbReference>
<proteinExistence type="predicted"/>
<reference evidence="2" key="1">
    <citation type="submission" date="2022-08" db="EMBL/GenBank/DDBJ databases">
        <authorList>
            <consortium name="DOE Joint Genome Institute"/>
            <person name="Min B."/>
            <person name="Sierra-Patev S."/>
            <person name="Naranjo-Ortiz M."/>
            <person name="Looney B."/>
            <person name="Konkel Z."/>
            <person name="Slot J.C."/>
            <person name="Sakamoto Y."/>
            <person name="Steenwyk J.L."/>
            <person name="Rokas A."/>
            <person name="Carro J."/>
            <person name="Camarero S."/>
            <person name="Ferreira P."/>
            <person name="Molpeceres G."/>
            <person name="Ruiz-duenas F.J."/>
            <person name="Serrano A."/>
            <person name="Henrissat B."/>
            <person name="Drula E."/>
            <person name="Hughes K.W."/>
            <person name="Mata J.L."/>
            <person name="Ishikawa N.K."/>
            <person name="Vargas-Isla R."/>
            <person name="Ushijima S."/>
            <person name="Smith C.A."/>
            <person name="Ahrendt S."/>
            <person name="Andreopoulos W."/>
            <person name="He G."/>
            <person name="LaButti K."/>
            <person name="Lipzen A."/>
            <person name="Ng V."/>
            <person name="Riley R."/>
            <person name="Sandor L."/>
            <person name="Barry K."/>
            <person name="Martinez A.T."/>
            <person name="Xiao Y."/>
            <person name="Gibbons J.G."/>
            <person name="Terashima K."/>
            <person name="Hibbett D.S."/>
            <person name="Grigoriev I.V."/>
        </authorList>
    </citation>
    <scope>NUCLEOTIDE SEQUENCE</scope>
    <source>
        <strain evidence="2">ET3784</strain>
    </source>
</reference>
<comment type="caution">
    <text evidence="2">The sequence shown here is derived from an EMBL/GenBank/DDBJ whole genome shotgun (WGS) entry which is preliminary data.</text>
</comment>
<name>A0AA38N3E6_9AGAR</name>
<dbReference type="AlphaFoldDB" id="A0AA38N3E6"/>
<reference evidence="2" key="2">
    <citation type="journal article" date="2023" name="Proc. Natl. Acad. Sci. U.S.A.">
        <title>A global phylogenomic analysis of the shiitake genus Lentinula.</title>
        <authorList>
            <person name="Sierra-Patev S."/>
            <person name="Min B."/>
            <person name="Naranjo-Ortiz M."/>
            <person name="Looney B."/>
            <person name="Konkel Z."/>
            <person name="Slot J.C."/>
            <person name="Sakamoto Y."/>
            <person name="Steenwyk J.L."/>
            <person name="Rokas A."/>
            <person name="Carro J."/>
            <person name="Camarero S."/>
            <person name="Ferreira P."/>
            <person name="Molpeceres G."/>
            <person name="Ruiz-Duenas F.J."/>
            <person name="Serrano A."/>
            <person name="Henrissat B."/>
            <person name="Drula E."/>
            <person name="Hughes K.W."/>
            <person name="Mata J.L."/>
            <person name="Ishikawa N.K."/>
            <person name="Vargas-Isla R."/>
            <person name="Ushijima S."/>
            <person name="Smith C.A."/>
            <person name="Donoghue J."/>
            <person name="Ahrendt S."/>
            <person name="Andreopoulos W."/>
            <person name="He G."/>
            <person name="LaButti K."/>
            <person name="Lipzen A."/>
            <person name="Ng V."/>
            <person name="Riley R."/>
            <person name="Sandor L."/>
            <person name="Barry K."/>
            <person name="Martinez A.T."/>
            <person name="Xiao Y."/>
            <person name="Gibbons J.G."/>
            <person name="Terashima K."/>
            <person name="Grigoriev I.V."/>
            <person name="Hibbett D."/>
        </authorList>
    </citation>
    <scope>NUCLEOTIDE SEQUENCE</scope>
    <source>
        <strain evidence="2">ET3784</strain>
    </source>
</reference>
<evidence type="ECO:0000313" key="3">
    <source>
        <dbReference type="Proteomes" id="UP001176059"/>
    </source>
</evidence>
<protein>
    <submittedName>
        <fullName evidence="2">Alpha/beta hydrolase family-domain-containing protein</fullName>
    </submittedName>
</protein>
<evidence type="ECO:0000259" key="1">
    <source>
        <dbReference type="Pfam" id="PF12697"/>
    </source>
</evidence>
<dbReference type="Proteomes" id="UP001176059">
    <property type="component" value="Unassembled WGS sequence"/>
</dbReference>
<keyword evidence="2" id="KW-0378">Hydrolase</keyword>
<evidence type="ECO:0000313" key="2">
    <source>
        <dbReference type="EMBL" id="KAJ3734463.1"/>
    </source>
</evidence>
<dbReference type="GO" id="GO:0016787">
    <property type="term" value="F:hydrolase activity"/>
    <property type="evidence" value="ECO:0007669"/>
    <property type="project" value="UniProtKB-KW"/>
</dbReference>
<dbReference type="CDD" id="cd12809">
    <property type="entry name" value="Esterase_713_like-2"/>
    <property type="match status" value="1"/>
</dbReference>
<sequence length="380" mass="42631">MYPSIPYTFMQSTPSKRYRGTLHYRDYFYVGQSYASLSSIAQGQIYVEHLVPNTVTQKCPLIMIHGYGMTGAHWLTGSNNVSIGWADWFLAKGFEIYIIDEPSRGRSAHQVTVDGPLHTIDTVTMQQRLTAPAQYNLWPNAKLHTQWPGSGVAGDDFFDQFYASIMPSLSDPVELSEKTRDAGVKLLDLIDRPVIFMTHSQGSQFGWLLADARPSLVKAIVNLDPGGPPFFESAIFSSRTQVASSTAEEQIWRFTPARPYGLTEIPITYSPPITSPSELAQQVIDDSSPYFIHVQQAEPAHKLINLVNIPELVITAEASYHSMYDHCTVEFLRRAGVPVEHVKLEEVGIRGNGHMMFIEKNALEIVEKEVGPWIEKVIRD</sequence>
<dbReference type="PANTHER" id="PTHR43194:SF4">
    <property type="entry name" value="AB HYDROLASE-1 DOMAIN-CONTAINING PROTEIN"/>
    <property type="match status" value="1"/>
</dbReference>
<keyword evidence="3" id="KW-1185">Reference proteome</keyword>
<dbReference type="Pfam" id="PF12697">
    <property type="entry name" value="Abhydrolase_6"/>
    <property type="match status" value="1"/>
</dbReference>